<dbReference type="InterPro" id="IPR007529">
    <property type="entry name" value="Znf_HIT"/>
</dbReference>
<keyword evidence="1" id="KW-0862">Zinc</keyword>
<feature type="domain" description="HIT-type" evidence="3">
    <location>
        <begin position="5"/>
        <end position="37"/>
    </location>
</feature>
<proteinExistence type="predicted"/>
<name>A0A1D1ZPY7_AUXPR</name>
<reference evidence="4" key="1">
    <citation type="submission" date="2015-08" db="EMBL/GenBank/DDBJ databases">
        <authorList>
            <person name="Babu N.S."/>
            <person name="Beckwith C.J."/>
            <person name="Beseler K.G."/>
            <person name="Brison A."/>
            <person name="Carone J.V."/>
            <person name="Caskin T.P."/>
            <person name="Diamond M."/>
            <person name="Durham M.E."/>
            <person name="Foxe J.M."/>
            <person name="Go M."/>
            <person name="Henderson B.A."/>
            <person name="Jones I.B."/>
            <person name="McGettigan J.A."/>
            <person name="Micheletti S.J."/>
            <person name="Nasrallah M.E."/>
            <person name="Ortiz D."/>
            <person name="Piller C.R."/>
            <person name="Privatt S.R."/>
            <person name="Schneider S.L."/>
            <person name="Sharp S."/>
            <person name="Smith T.C."/>
            <person name="Stanton J.D."/>
            <person name="Ullery H.E."/>
            <person name="Wilson R.J."/>
            <person name="Serrano M.G."/>
            <person name="Buck G."/>
            <person name="Lee V."/>
            <person name="Wang Y."/>
            <person name="Carvalho R."/>
            <person name="Voegtly L."/>
            <person name="Shi R."/>
            <person name="Duckworth R."/>
            <person name="Johnson A."/>
            <person name="Loviza R."/>
            <person name="Walstead R."/>
            <person name="Shah Z."/>
            <person name="Kiflezghi M."/>
            <person name="Wade K."/>
            <person name="Ball S.L."/>
            <person name="Bradley K.W."/>
            <person name="Asai D.J."/>
            <person name="Bowman C.A."/>
            <person name="Russell D.A."/>
            <person name="Pope W.H."/>
            <person name="Jacobs-Sera D."/>
            <person name="Hendrix R.W."/>
            <person name="Hatfull G.F."/>
        </authorList>
    </citation>
    <scope>NUCLEOTIDE SEQUENCE</scope>
</reference>
<dbReference type="GO" id="GO:0008270">
    <property type="term" value="F:zinc ion binding"/>
    <property type="evidence" value="ECO:0007669"/>
    <property type="project" value="UniProtKB-UniRule"/>
</dbReference>
<sequence length="208" mass="22959">MAVLCQVCELRSAEYTCPRCGSKYCSATCYSSHSQRCTEAFFRDSAVADLKSIKATEGQQTEMRAILERLHASRLEDAASHSSGEEEGEEEIREGELSEATIRRILARAEAGGELEVVEEDLTPAELAAFHAALESEEVGRMVQPWVPWWTLEAARDVRLGPRGLSLIEDGMAGCCLDGRQWQGSTTWCSSCRCLGQPLHGNHTTRSF</sequence>
<feature type="region of interest" description="Disordered" evidence="2">
    <location>
        <begin position="76"/>
        <end position="95"/>
    </location>
</feature>
<keyword evidence="1" id="KW-0479">Metal-binding</keyword>
<dbReference type="EMBL" id="GDKF01009745">
    <property type="protein sequence ID" value="JAT68877.1"/>
    <property type="molecule type" value="Transcribed_RNA"/>
</dbReference>
<evidence type="ECO:0000313" key="4">
    <source>
        <dbReference type="EMBL" id="JAT68877.1"/>
    </source>
</evidence>
<accession>A0A1D1ZPY7</accession>
<gene>
    <name evidence="4" type="ORF">g.7936</name>
</gene>
<dbReference type="PANTHER" id="PTHR15555">
    <property type="entry name" value="ZINC FINGER HIT DOMAIN CONTAINING PROTEIN 2 PROTEIN FON -RELATED"/>
    <property type="match status" value="1"/>
</dbReference>
<dbReference type="Pfam" id="PF04438">
    <property type="entry name" value="zf-HIT"/>
    <property type="match status" value="1"/>
</dbReference>
<evidence type="ECO:0000256" key="1">
    <source>
        <dbReference type="PROSITE-ProRule" id="PRU00453"/>
    </source>
</evidence>
<dbReference type="AlphaFoldDB" id="A0A1D1ZPY7"/>
<dbReference type="CDD" id="cd23024">
    <property type="entry name" value="zf-HIT_ZNHIT2-3"/>
    <property type="match status" value="1"/>
</dbReference>
<dbReference type="InterPro" id="IPR039646">
    <property type="entry name" value="ZNHIT2"/>
</dbReference>
<dbReference type="PANTHER" id="PTHR15555:SF0">
    <property type="entry name" value="ZINC FINGER HIT DOMAIN-CONTAINING PROTEIN 2"/>
    <property type="match status" value="1"/>
</dbReference>
<evidence type="ECO:0000256" key="2">
    <source>
        <dbReference type="SAM" id="MobiDB-lite"/>
    </source>
</evidence>
<protein>
    <recommendedName>
        <fullName evidence="3">HIT-type domain-containing protein</fullName>
    </recommendedName>
</protein>
<dbReference type="Gene3D" id="3.30.60.190">
    <property type="match status" value="1"/>
</dbReference>
<evidence type="ECO:0000259" key="3">
    <source>
        <dbReference type="PROSITE" id="PS51083"/>
    </source>
</evidence>
<keyword evidence="1" id="KW-0863">Zinc-finger</keyword>
<dbReference type="PROSITE" id="PS51083">
    <property type="entry name" value="ZF_HIT"/>
    <property type="match status" value="1"/>
</dbReference>
<dbReference type="SUPFAM" id="SSF144232">
    <property type="entry name" value="HIT/MYND zinc finger-like"/>
    <property type="match status" value="1"/>
</dbReference>
<organism evidence="4">
    <name type="scientific">Auxenochlorella protothecoides</name>
    <name type="common">Green microalga</name>
    <name type="synonym">Chlorella protothecoides</name>
    <dbReference type="NCBI Taxonomy" id="3075"/>
    <lineage>
        <taxon>Eukaryota</taxon>
        <taxon>Viridiplantae</taxon>
        <taxon>Chlorophyta</taxon>
        <taxon>core chlorophytes</taxon>
        <taxon>Trebouxiophyceae</taxon>
        <taxon>Chlorellales</taxon>
        <taxon>Chlorellaceae</taxon>
        <taxon>Auxenochlorella</taxon>
    </lineage>
</organism>